<dbReference type="AlphaFoldDB" id="A0A239JJV0"/>
<evidence type="ECO:0008006" key="4">
    <source>
        <dbReference type="Google" id="ProtNLM"/>
    </source>
</evidence>
<dbReference type="RefSeq" id="WP_010485391.1">
    <property type="nucleotide sequence ID" value="NZ_FZOG01000009.1"/>
</dbReference>
<keyword evidence="1" id="KW-0472">Membrane</keyword>
<sequence>MFTFFESPRSALRLSSYLLFCGMTMLVIGGLLAYGLSAYLSITVLVVAHLMTILGPTLLKLGYVLRLQTHYRLKLRLHRPSTLARSTQ</sequence>
<keyword evidence="1" id="KW-1133">Transmembrane helix</keyword>
<evidence type="ECO:0000313" key="3">
    <source>
        <dbReference type="Proteomes" id="UP000242915"/>
    </source>
</evidence>
<keyword evidence="3" id="KW-1185">Reference proteome</keyword>
<accession>A0A239JJV0</accession>
<dbReference type="EMBL" id="FZOG01000009">
    <property type="protein sequence ID" value="SNT06069.1"/>
    <property type="molecule type" value="Genomic_DNA"/>
</dbReference>
<proteinExistence type="predicted"/>
<name>A0A239JJV0_9PSED</name>
<gene>
    <name evidence="2" type="ORF">SAMN05216255_4373</name>
</gene>
<evidence type="ECO:0000313" key="2">
    <source>
        <dbReference type="EMBL" id="SNT06069.1"/>
    </source>
</evidence>
<feature type="transmembrane region" description="Helical" evidence="1">
    <location>
        <begin position="12"/>
        <end position="36"/>
    </location>
</feature>
<feature type="transmembrane region" description="Helical" evidence="1">
    <location>
        <begin position="42"/>
        <end position="65"/>
    </location>
</feature>
<dbReference type="Proteomes" id="UP000242915">
    <property type="component" value="Unassembled WGS sequence"/>
</dbReference>
<reference evidence="3" key="1">
    <citation type="submission" date="2017-06" db="EMBL/GenBank/DDBJ databases">
        <authorList>
            <person name="Varghese N."/>
            <person name="Submissions S."/>
        </authorList>
    </citation>
    <scope>NUCLEOTIDE SEQUENCE [LARGE SCALE GENOMIC DNA]</scope>
    <source>
        <strain evidence="3">CIP 108523</strain>
    </source>
</reference>
<protein>
    <recommendedName>
        <fullName evidence="4">Transmembrane sensor/regulator PpyR</fullName>
    </recommendedName>
</protein>
<keyword evidence="1" id="KW-0812">Transmembrane</keyword>
<organism evidence="2 3">
    <name type="scientific">Pseudomonas segetis</name>
    <dbReference type="NCBI Taxonomy" id="298908"/>
    <lineage>
        <taxon>Bacteria</taxon>
        <taxon>Pseudomonadati</taxon>
        <taxon>Pseudomonadota</taxon>
        <taxon>Gammaproteobacteria</taxon>
        <taxon>Pseudomonadales</taxon>
        <taxon>Pseudomonadaceae</taxon>
        <taxon>Pseudomonas</taxon>
    </lineage>
</organism>
<evidence type="ECO:0000256" key="1">
    <source>
        <dbReference type="SAM" id="Phobius"/>
    </source>
</evidence>